<keyword evidence="1" id="KW-0805">Transcription regulation</keyword>
<dbReference type="PANTHER" id="PTHR44846">
    <property type="entry name" value="MANNOSYL-D-GLYCERATE TRANSPORT/METABOLISM SYSTEM REPRESSOR MNGR-RELATED"/>
    <property type="match status" value="1"/>
</dbReference>
<dbReference type="Gene3D" id="1.10.10.10">
    <property type="entry name" value="Winged helix-like DNA-binding domain superfamily/Winged helix DNA-binding domain"/>
    <property type="match status" value="1"/>
</dbReference>
<dbReference type="PANTHER" id="PTHR44846:SF17">
    <property type="entry name" value="GNTR-FAMILY TRANSCRIPTIONAL REGULATOR"/>
    <property type="match status" value="1"/>
</dbReference>
<dbReference type="EMBL" id="SMKS01000064">
    <property type="protein sequence ID" value="TDD01295.1"/>
    <property type="molecule type" value="Genomic_DNA"/>
</dbReference>
<dbReference type="GO" id="GO:0045892">
    <property type="term" value="P:negative regulation of DNA-templated transcription"/>
    <property type="evidence" value="ECO:0007669"/>
    <property type="project" value="TreeGrafter"/>
</dbReference>
<evidence type="ECO:0000256" key="3">
    <source>
        <dbReference type="ARBA" id="ARBA00023163"/>
    </source>
</evidence>
<gene>
    <name evidence="5" type="ORF">E1181_25670</name>
</gene>
<keyword evidence="2" id="KW-0238">DNA-binding</keyword>
<dbReference type="GO" id="GO:0003677">
    <property type="term" value="F:DNA binding"/>
    <property type="evidence" value="ECO:0007669"/>
    <property type="project" value="UniProtKB-KW"/>
</dbReference>
<dbReference type="AlphaFoldDB" id="A0A4R4VGX8"/>
<comment type="caution">
    <text evidence="5">The sequence shown here is derived from an EMBL/GenBank/DDBJ whole genome shotgun (WGS) entry which is preliminary data.</text>
</comment>
<evidence type="ECO:0000313" key="5">
    <source>
        <dbReference type="EMBL" id="TDD01295.1"/>
    </source>
</evidence>
<evidence type="ECO:0000313" key="6">
    <source>
        <dbReference type="Proteomes" id="UP000295674"/>
    </source>
</evidence>
<dbReference type="SMART" id="SM00345">
    <property type="entry name" value="HTH_GNTR"/>
    <property type="match status" value="1"/>
</dbReference>
<evidence type="ECO:0000259" key="4">
    <source>
        <dbReference type="PROSITE" id="PS50949"/>
    </source>
</evidence>
<sequence>MSEGFTPDPASGYIYMQLADYLEGQVKDGTLEPGTRLLAERDLAAEYGVSLGTARRATEVLRERGIVVTFASTGTFIAREQKR</sequence>
<dbReference type="InterPro" id="IPR036390">
    <property type="entry name" value="WH_DNA-bd_sf"/>
</dbReference>
<dbReference type="InterPro" id="IPR050679">
    <property type="entry name" value="Bact_HTH_transcr_reg"/>
</dbReference>
<keyword evidence="6" id="KW-1185">Reference proteome</keyword>
<dbReference type="GO" id="GO:0003700">
    <property type="term" value="F:DNA-binding transcription factor activity"/>
    <property type="evidence" value="ECO:0007669"/>
    <property type="project" value="InterPro"/>
</dbReference>
<keyword evidence="3" id="KW-0804">Transcription</keyword>
<dbReference type="Proteomes" id="UP000295674">
    <property type="component" value="Unassembled WGS sequence"/>
</dbReference>
<dbReference type="InterPro" id="IPR000524">
    <property type="entry name" value="Tscrpt_reg_HTH_GntR"/>
</dbReference>
<dbReference type="RefSeq" id="WP_132678595.1">
    <property type="nucleotide sequence ID" value="NZ_SMKS01000064.1"/>
</dbReference>
<dbReference type="SUPFAM" id="SSF46785">
    <property type="entry name" value="Winged helix' DNA-binding domain"/>
    <property type="match status" value="1"/>
</dbReference>
<dbReference type="Pfam" id="PF00392">
    <property type="entry name" value="GntR"/>
    <property type="match status" value="1"/>
</dbReference>
<name>A0A4R4VGX8_9PSEU</name>
<dbReference type="CDD" id="cd07377">
    <property type="entry name" value="WHTH_GntR"/>
    <property type="match status" value="1"/>
</dbReference>
<accession>A0A4R4VGX8</accession>
<dbReference type="PROSITE" id="PS50949">
    <property type="entry name" value="HTH_GNTR"/>
    <property type="match status" value="1"/>
</dbReference>
<dbReference type="InterPro" id="IPR036388">
    <property type="entry name" value="WH-like_DNA-bd_sf"/>
</dbReference>
<evidence type="ECO:0000256" key="2">
    <source>
        <dbReference type="ARBA" id="ARBA00023125"/>
    </source>
</evidence>
<reference evidence="5 6" key="1">
    <citation type="submission" date="2019-03" db="EMBL/GenBank/DDBJ databases">
        <title>Draft genome sequences of novel Actinobacteria.</title>
        <authorList>
            <person name="Sahin N."/>
            <person name="Ay H."/>
            <person name="Saygin H."/>
        </authorList>
    </citation>
    <scope>NUCLEOTIDE SEQUENCE [LARGE SCALE GENOMIC DNA]</scope>
    <source>
        <strain evidence="5 6">16K309</strain>
    </source>
</reference>
<proteinExistence type="predicted"/>
<organism evidence="5 6">
    <name type="scientific">Saccharopolyspora terrae</name>
    <dbReference type="NCBI Taxonomy" id="2530384"/>
    <lineage>
        <taxon>Bacteria</taxon>
        <taxon>Bacillati</taxon>
        <taxon>Actinomycetota</taxon>
        <taxon>Actinomycetes</taxon>
        <taxon>Pseudonocardiales</taxon>
        <taxon>Pseudonocardiaceae</taxon>
        <taxon>Saccharopolyspora</taxon>
    </lineage>
</organism>
<feature type="domain" description="HTH gntR-type" evidence="4">
    <location>
        <begin position="12"/>
        <end position="80"/>
    </location>
</feature>
<protein>
    <submittedName>
        <fullName evidence="5">GntR family transcriptional regulator</fullName>
    </submittedName>
</protein>
<dbReference type="OrthoDB" id="7363114at2"/>
<evidence type="ECO:0000256" key="1">
    <source>
        <dbReference type="ARBA" id="ARBA00023015"/>
    </source>
</evidence>